<dbReference type="InterPro" id="IPR036513">
    <property type="entry name" value="STAS_dom_sf"/>
</dbReference>
<dbReference type="Proteomes" id="UP001515943">
    <property type="component" value="Unassembled WGS sequence"/>
</dbReference>
<evidence type="ECO:0000313" key="4">
    <source>
        <dbReference type="Proteomes" id="UP001515943"/>
    </source>
</evidence>
<proteinExistence type="predicted"/>
<reference evidence="3 4" key="1">
    <citation type="submission" date="2019-08" db="EMBL/GenBank/DDBJ databases">
        <title>Lentzea from Indian Himalayas.</title>
        <authorList>
            <person name="Mandal S."/>
            <person name="Mallick Gupta A."/>
            <person name="Maiti P.K."/>
            <person name="Sarkar J."/>
            <person name="Mandal S."/>
        </authorList>
    </citation>
    <scope>NUCLEOTIDE SEQUENCE [LARGE SCALE GENOMIC DNA]</scope>
    <source>
        <strain evidence="3 4">PSKA42</strain>
    </source>
</reference>
<keyword evidence="1" id="KW-0723">Serine/threonine-protein kinase</keyword>
<evidence type="ECO:0000259" key="2">
    <source>
        <dbReference type="Pfam" id="PF13581"/>
    </source>
</evidence>
<accession>A0ABX1FPR3</accession>
<dbReference type="SUPFAM" id="SSF55874">
    <property type="entry name" value="ATPase domain of HSP90 chaperone/DNA topoisomerase II/histidine kinase"/>
    <property type="match status" value="1"/>
</dbReference>
<dbReference type="InterPro" id="IPR036890">
    <property type="entry name" value="HATPase_C_sf"/>
</dbReference>
<dbReference type="Gene3D" id="3.30.750.24">
    <property type="entry name" value="STAS domain"/>
    <property type="match status" value="1"/>
</dbReference>
<dbReference type="PANTHER" id="PTHR35526">
    <property type="entry name" value="ANTI-SIGMA-F FACTOR RSBW-RELATED"/>
    <property type="match status" value="1"/>
</dbReference>
<keyword evidence="1" id="KW-0418">Kinase</keyword>
<sequence length="247" mass="26480">MTEMLIETTDFAGLVVATPAGRLDLASYPSLRDGLLKHAANEPLGLVVRLGPDFEVASTAMYAVFSTVWMKISPWPDIPLVLLAESETHRHELDQSGVSRFVPTCTDLAAAIQVSQGPPPRRFRRVGLPNSPTAPLLARSAVREACALWHLPGLADDAVLVVSELVENAVRHAHSKSSLRIELRRDGLSLAVRDDAPEPATLVPALPLVPGHRGMELIDKICAAWGSTPSTDGGKIVWAVLSVRGGE</sequence>
<keyword evidence="3" id="KW-0547">Nucleotide-binding</keyword>
<protein>
    <submittedName>
        <fullName evidence="3">ATP-binding protein</fullName>
    </submittedName>
</protein>
<dbReference type="SUPFAM" id="SSF52091">
    <property type="entry name" value="SpoIIaa-like"/>
    <property type="match status" value="1"/>
</dbReference>
<dbReference type="CDD" id="cd16936">
    <property type="entry name" value="HATPase_RsbW-like"/>
    <property type="match status" value="1"/>
</dbReference>
<evidence type="ECO:0000256" key="1">
    <source>
        <dbReference type="ARBA" id="ARBA00022527"/>
    </source>
</evidence>
<keyword evidence="3" id="KW-0067">ATP-binding</keyword>
<organism evidence="3 4">
    <name type="scientific">Lentzea indica</name>
    <dbReference type="NCBI Taxonomy" id="2604800"/>
    <lineage>
        <taxon>Bacteria</taxon>
        <taxon>Bacillati</taxon>
        <taxon>Actinomycetota</taxon>
        <taxon>Actinomycetes</taxon>
        <taxon>Pseudonocardiales</taxon>
        <taxon>Pseudonocardiaceae</taxon>
        <taxon>Lentzea</taxon>
    </lineage>
</organism>
<name>A0ABX1FPR3_9PSEU</name>
<feature type="domain" description="Histidine kinase/HSP90-like ATPase" evidence="2">
    <location>
        <begin position="137"/>
        <end position="239"/>
    </location>
</feature>
<evidence type="ECO:0000313" key="3">
    <source>
        <dbReference type="EMBL" id="NKE60989.1"/>
    </source>
</evidence>
<gene>
    <name evidence="3" type="ORF">FXN61_31080</name>
</gene>
<dbReference type="Gene3D" id="3.30.565.10">
    <property type="entry name" value="Histidine kinase-like ATPase, C-terminal domain"/>
    <property type="match status" value="1"/>
</dbReference>
<dbReference type="PANTHER" id="PTHR35526:SF3">
    <property type="entry name" value="ANTI-SIGMA-F FACTOR RSBW"/>
    <property type="match status" value="1"/>
</dbReference>
<comment type="caution">
    <text evidence="3">The sequence shown here is derived from an EMBL/GenBank/DDBJ whole genome shotgun (WGS) entry which is preliminary data.</text>
</comment>
<keyword evidence="1" id="KW-0808">Transferase</keyword>
<keyword evidence="4" id="KW-1185">Reference proteome</keyword>
<dbReference type="InterPro" id="IPR003594">
    <property type="entry name" value="HATPase_dom"/>
</dbReference>
<dbReference type="EMBL" id="VSRL01000147">
    <property type="protein sequence ID" value="NKE60989.1"/>
    <property type="molecule type" value="Genomic_DNA"/>
</dbReference>
<dbReference type="Pfam" id="PF13581">
    <property type="entry name" value="HATPase_c_2"/>
    <property type="match status" value="1"/>
</dbReference>
<dbReference type="InterPro" id="IPR050267">
    <property type="entry name" value="Anti-sigma-factor_SerPK"/>
</dbReference>
<dbReference type="GO" id="GO:0005524">
    <property type="term" value="F:ATP binding"/>
    <property type="evidence" value="ECO:0007669"/>
    <property type="project" value="UniProtKB-KW"/>
</dbReference>